<dbReference type="Proteomes" id="UP001370348">
    <property type="component" value="Chromosome"/>
</dbReference>
<protein>
    <submittedName>
        <fullName evidence="8">Cytochrome C oxidase subunit IV family protein</fullName>
    </submittedName>
</protein>
<evidence type="ECO:0000256" key="7">
    <source>
        <dbReference type="SAM" id="Phobius"/>
    </source>
</evidence>
<evidence type="ECO:0000256" key="6">
    <source>
        <dbReference type="SAM" id="MobiDB-lite"/>
    </source>
</evidence>
<dbReference type="EMBL" id="CP089984">
    <property type="protein sequence ID" value="WXB13081.1"/>
    <property type="molecule type" value="Genomic_DNA"/>
</dbReference>
<proteinExistence type="predicted"/>
<dbReference type="InterPro" id="IPR005171">
    <property type="entry name" value="Cyt_c_oxidase_su4_prok"/>
</dbReference>
<evidence type="ECO:0000256" key="4">
    <source>
        <dbReference type="ARBA" id="ARBA00022989"/>
    </source>
</evidence>
<gene>
    <name evidence="8" type="ORF">LZC94_35190</name>
</gene>
<keyword evidence="5 7" id="KW-0472">Membrane</keyword>
<dbReference type="NCBIfam" id="TIGR02229">
    <property type="entry name" value="caa3_sub_IV"/>
    <property type="match status" value="1"/>
</dbReference>
<reference evidence="8 9" key="1">
    <citation type="submission" date="2021-12" db="EMBL/GenBank/DDBJ databases">
        <title>Discovery of the Pendulisporaceae a myxobacterial family with distinct sporulation behavior and unique specialized metabolism.</title>
        <authorList>
            <person name="Garcia R."/>
            <person name="Popoff A."/>
            <person name="Bader C.D."/>
            <person name="Loehr J."/>
            <person name="Walesch S."/>
            <person name="Walt C."/>
            <person name="Boldt J."/>
            <person name="Bunk B."/>
            <person name="Haeckl F.J.F.P.J."/>
            <person name="Gunesch A.P."/>
            <person name="Birkelbach J."/>
            <person name="Nuebel U."/>
            <person name="Pietschmann T."/>
            <person name="Bach T."/>
            <person name="Mueller R."/>
        </authorList>
    </citation>
    <scope>NUCLEOTIDE SEQUENCE [LARGE SCALE GENOMIC DNA]</scope>
    <source>
        <strain evidence="8 9">MSr11954</strain>
    </source>
</reference>
<dbReference type="InterPro" id="IPR011743">
    <property type="entry name" value="Caa3_sub_IV"/>
</dbReference>
<dbReference type="RefSeq" id="WP_394822700.1">
    <property type="nucleotide sequence ID" value="NZ_CP089984.1"/>
</dbReference>
<feature type="compositionally biased region" description="Basic and acidic residues" evidence="6">
    <location>
        <begin position="158"/>
        <end position="178"/>
    </location>
</feature>
<name>A0ABZ2LTH2_9BACT</name>
<accession>A0ABZ2LTH2</accession>
<keyword evidence="2" id="KW-1003">Cell membrane</keyword>
<evidence type="ECO:0000256" key="1">
    <source>
        <dbReference type="ARBA" id="ARBA00004651"/>
    </source>
</evidence>
<comment type="subcellular location">
    <subcellularLocation>
        <location evidence="1">Cell membrane</location>
        <topology evidence="1">Multi-pass membrane protein</topology>
    </subcellularLocation>
</comment>
<evidence type="ECO:0000256" key="2">
    <source>
        <dbReference type="ARBA" id="ARBA00022475"/>
    </source>
</evidence>
<evidence type="ECO:0000256" key="5">
    <source>
        <dbReference type="ARBA" id="ARBA00023136"/>
    </source>
</evidence>
<feature type="transmembrane region" description="Helical" evidence="7">
    <location>
        <begin position="86"/>
        <end position="104"/>
    </location>
</feature>
<organism evidence="8 9">
    <name type="scientific">Pendulispora albinea</name>
    <dbReference type="NCBI Taxonomy" id="2741071"/>
    <lineage>
        <taxon>Bacteria</taxon>
        <taxon>Pseudomonadati</taxon>
        <taxon>Myxococcota</taxon>
        <taxon>Myxococcia</taxon>
        <taxon>Myxococcales</taxon>
        <taxon>Sorangiineae</taxon>
        <taxon>Pendulisporaceae</taxon>
        <taxon>Pendulispora</taxon>
    </lineage>
</organism>
<sequence length="178" mass="18845">MSDTSHSVEHDHGHHGGDDGAVHAHISSARFYVGIFATLVALTVLTVGLSYIHLGPLNLAVAILIASIKASLVVMFFMHLRYDNKFNALIFVCSLLFIGVFFAYTMNDTEHRGQVDLEQGTEVLPVDGKPAPGGMPEAPAPSQHKDEHGPQVGGGAGRAEHGGGKGEHEATPKGGDHH</sequence>
<feature type="region of interest" description="Disordered" evidence="6">
    <location>
        <begin position="123"/>
        <end position="178"/>
    </location>
</feature>
<feature type="transmembrane region" description="Helical" evidence="7">
    <location>
        <begin position="59"/>
        <end position="80"/>
    </location>
</feature>
<dbReference type="Pfam" id="PF03626">
    <property type="entry name" value="COX4_pro"/>
    <property type="match status" value="1"/>
</dbReference>
<evidence type="ECO:0000313" key="9">
    <source>
        <dbReference type="Proteomes" id="UP001370348"/>
    </source>
</evidence>
<keyword evidence="4 7" id="KW-1133">Transmembrane helix</keyword>
<keyword evidence="9" id="KW-1185">Reference proteome</keyword>
<feature type="transmembrane region" description="Helical" evidence="7">
    <location>
        <begin position="31"/>
        <end position="52"/>
    </location>
</feature>
<feature type="compositionally biased region" description="Low complexity" evidence="6">
    <location>
        <begin position="128"/>
        <end position="141"/>
    </location>
</feature>
<evidence type="ECO:0000313" key="8">
    <source>
        <dbReference type="EMBL" id="WXB13081.1"/>
    </source>
</evidence>
<keyword evidence="3 7" id="KW-0812">Transmembrane</keyword>
<evidence type="ECO:0000256" key="3">
    <source>
        <dbReference type="ARBA" id="ARBA00022692"/>
    </source>
</evidence>